<comment type="pathway">
    <text evidence="2">Purine metabolism; urate degradation; (S)-allantoin from urate: step 3/3.</text>
</comment>
<dbReference type="EMBL" id="JAQLOI010000001">
    <property type="protein sequence ID" value="MDB1124072.1"/>
    <property type="molecule type" value="Genomic_DNA"/>
</dbReference>
<keyword evidence="6" id="KW-0456">Lyase</keyword>
<sequence length="170" mass="19330">MTNPVKEKELSIDRELLQKICSSQRWQTLLLRSITSESGKSLSKHNVIEMADKAFCQLEEKDWLEAFAGHPMIGDISSLRKKYAQGKNLSEREQSQVSSAPEAILEKLLELNQAYLDKFGFIFIVCATNKSADDMLGILQSRIVNNRSDELLNATIEQKKISQIRMEVLL</sequence>
<comment type="catalytic activity">
    <reaction evidence="1">
        <text>5-hydroxy-2-oxo-4-ureido-2,5-dihydro-1H-imidazole-5-carboxylate + H(+) = (S)-allantoin + CO2</text>
        <dbReference type="Rhea" id="RHEA:26301"/>
        <dbReference type="ChEBI" id="CHEBI:15378"/>
        <dbReference type="ChEBI" id="CHEBI:15678"/>
        <dbReference type="ChEBI" id="CHEBI:16526"/>
        <dbReference type="ChEBI" id="CHEBI:58639"/>
        <dbReference type="EC" id="4.1.1.97"/>
    </reaction>
</comment>
<evidence type="ECO:0000256" key="1">
    <source>
        <dbReference type="ARBA" id="ARBA00001163"/>
    </source>
</evidence>
<keyword evidence="9" id="KW-1185">Reference proteome</keyword>
<feature type="domain" description="Oxo-4-hydroxy-4-carboxy-5-ureidoimidazoline decarboxylase" evidence="7">
    <location>
        <begin position="15"/>
        <end position="167"/>
    </location>
</feature>
<dbReference type="Pfam" id="PF09349">
    <property type="entry name" value="OHCU_decarbox"/>
    <property type="match status" value="1"/>
</dbReference>
<dbReference type="PANTHER" id="PTHR43466:SF1">
    <property type="entry name" value="2-OXO-4-HYDROXY-4-CARBOXY-5-UREIDOIMIDAZOLINE DECARBOXYLASE-RELATED"/>
    <property type="match status" value="1"/>
</dbReference>
<keyword evidence="4" id="KW-0659">Purine metabolism</keyword>
<evidence type="ECO:0000256" key="3">
    <source>
        <dbReference type="ARBA" id="ARBA00012257"/>
    </source>
</evidence>
<dbReference type="SUPFAM" id="SSF158694">
    <property type="entry name" value="UraD-Like"/>
    <property type="match status" value="1"/>
</dbReference>
<dbReference type="InterPro" id="IPR018020">
    <property type="entry name" value="OHCU_decarboxylase"/>
</dbReference>
<protein>
    <recommendedName>
        <fullName evidence="3">2-oxo-4-hydroxy-4-carboxy-5-ureidoimidazoline decarboxylase</fullName>
        <ecNumber evidence="3">4.1.1.97</ecNumber>
    </recommendedName>
</protein>
<comment type="caution">
    <text evidence="8">The sequence shown here is derived from an EMBL/GenBank/DDBJ whole genome shotgun (WGS) entry which is preliminary data.</text>
</comment>
<proteinExistence type="predicted"/>
<dbReference type="EC" id="4.1.1.97" evidence="3"/>
<evidence type="ECO:0000256" key="4">
    <source>
        <dbReference type="ARBA" id="ARBA00022631"/>
    </source>
</evidence>
<evidence type="ECO:0000313" key="8">
    <source>
        <dbReference type="EMBL" id="MDB1124072.1"/>
    </source>
</evidence>
<evidence type="ECO:0000259" key="7">
    <source>
        <dbReference type="Pfam" id="PF09349"/>
    </source>
</evidence>
<evidence type="ECO:0000256" key="5">
    <source>
        <dbReference type="ARBA" id="ARBA00022793"/>
    </source>
</evidence>
<organism evidence="8 9">
    <name type="scientific">Vibrio algarum</name>
    <dbReference type="NCBI Taxonomy" id="3020714"/>
    <lineage>
        <taxon>Bacteria</taxon>
        <taxon>Pseudomonadati</taxon>
        <taxon>Pseudomonadota</taxon>
        <taxon>Gammaproteobacteria</taxon>
        <taxon>Vibrionales</taxon>
        <taxon>Vibrionaceae</taxon>
        <taxon>Vibrio</taxon>
    </lineage>
</organism>
<keyword evidence="5" id="KW-0210">Decarboxylase</keyword>
<reference evidence="8 9" key="1">
    <citation type="submission" date="2023-01" db="EMBL/GenBank/DDBJ databases">
        <title>Vibrio sp. KJ40-1 sp.nov, isolated from marine algae.</title>
        <authorList>
            <person name="Butt M."/>
            <person name="Kim J.M.J."/>
            <person name="Jeon C.O.C."/>
        </authorList>
    </citation>
    <scope>NUCLEOTIDE SEQUENCE [LARGE SCALE GENOMIC DNA]</scope>
    <source>
        <strain evidence="8 9">KJ40-1</strain>
    </source>
</reference>
<evidence type="ECO:0000256" key="2">
    <source>
        <dbReference type="ARBA" id="ARBA00004754"/>
    </source>
</evidence>
<evidence type="ECO:0000256" key="6">
    <source>
        <dbReference type="ARBA" id="ARBA00023239"/>
    </source>
</evidence>
<dbReference type="InterPro" id="IPR036778">
    <property type="entry name" value="OHCU_decarboxylase_sf"/>
</dbReference>
<gene>
    <name evidence="8" type="ORF">PGX00_10605</name>
</gene>
<name>A0ABT4YR93_9VIBR</name>
<dbReference type="Proteomes" id="UP001210678">
    <property type="component" value="Unassembled WGS sequence"/>
</dbReference>
<accession>A0ABT4YR93</accession>
<dbReference type="PANTHER" id="PTHR43466">
    <property type="entry name" value="2-OXO-4-HYDROXY-4-CARBOXY-5-UREIDOIMIDAZOLINE DECARBOXYLASE-RELATED"/>
    <property type="match status" value="1"/>
</dbReference>
<dbReference type="RefSeq" id="WP_272136007.1">
    <property type="nucleotide sequence ID" value="NZ_JAQLOI010000001.1"/>
</dbReference>
<evidence type="ECO:0000313" key="9">
    <source>
        <dbReference type="Proteomes" id="UP001210678"/>
    </source>
</evidence>
<dbReference type="Gene3D" id="1.10.3330.10">
    <property type="entry name" value="Oxo-4-hydroxy-4-carboxy-5-ureidoimidazoline decarboxylase"/>
    <property type="match status" value="1"/>
</dbReference>